<protein>
    <submittedName>
        <fullName evidence="2">Metallophosphoesterase</fullName>
    </submittedName>
</protein>
<dbReference type="InterPro" id="IPR029052">
    <property type="entry name" value="Metallo-depent_PP-like"/>
</dbReference>
<dbReference type="HOGENOM" id="CLU_060372_3_1_5"/>
<dbReference type="AlphaFoldDB" id="S9QYW2"/>
<dbReference type="Gene3D" id="3.60.21.10">
    <property type="match status" value="2"/>
</dbReference>
<dbReference type="InterPro" id="IPR004843">
    <property type="entry name" value="Calcineurin-like_PHP"/>
</dbReference>
<evidence type="ECO:0000259" key="1">
    <source>
        <dbReference type="Pfam" id="PF00149"/>
    </source>
</evidence>
<comment type="caution">
    <text evidence="2">The sequence shown here is derived from an EMBL/GenBank/DDBJ whole genome shotgun (WGS) entry which is preliminary data.</text>
</comment>
<name>S9QYW2_9RHOB</name>
<keyword evidence="3" id="KW-1185">Reference proteome</keyword>
<dbReference type="Proteomes" id="UP000015347">
    <property type="component" value="Unassembled WGS sequence"/>
</dbReference>
<gene>
    <name evidence="2" type="ORF">Salmuc_01360</name>
</gene>
<dbReference type="GO" id="GO:0016787">
    <property type="term" value="F:hydrolase activity"/>
    <property type="evidence" value="ECO:0007669"/>
    <property type="project" value="InterPro"/>
</dbReference>
<organism evidence="2 3">
    <name type="scientific">Salipiger mucosus DSM 16094</name>
    <dbReference type="NCBI Taxonomy" id="1123237"/>
    <lineage>
        <taxon>Bacteria</taxon>
        <taxon>Pseudomonadati</taxon>
        <taxon>Pseudomonadota</taxon>
        <taxon>Alphaproteobacteria</taxon>
        <taxon>Rhodobacterales</taxon>
        <taxon>Roseobacteraceae</taxon>
        <taxon>Salipiger</taxon>
    </lineage>
</organism>
<dbReference type="eggNOG" id="COG1409">
    <property type="taxonomic scope" value="Bacteria"/>
</dbReference>
<dbReference type="SUPFAM" id="SSF56300">
    <property type="entry name" value="Metallo-dependent phosphatases"/>
    <property type="match status" value="1"/>
</dbReference>
<dbReference type="PANTHER" id="PTHR37844">
    <property type="entry name" value="SER/THR PROTEIN PHOSPHATASE SUPERFAMILY (AFU_ORTHOLOGUE AFUA_1G14840)"/>
    <property type="match status" value="1"/>
</dbReference>
<dbReference type="OrthoDB" id="356681at2"/>
<sequence length="266" mass="30221">MTTKLAAIADLHLDLWAEAHLDPFEHLDPEIWKSDIVVLAGDISNNGAKKWHRMLPAVLDRVDPDRVHVIPGNHDYYGHHLDREDKLKAACDDLGCHFAQNAEIRIDDSRRVLACTLWTDYALGGRNLVYANMYDVKQRMNDFRKIRISRDGYRRIRPEDLLDLHKRQLSWLKGKLADGFIGETTVVTHHAPHPDAISTPDSDVSAAYASDLGEVIERYGPRRWLFGHTHTPANFRISGCDLANVSVGYPGQRDLEGQPPQFVFEV</sequence>
<feature type="domain" description="Calcineurin-like phosphoesterase" evidence="1">
    <location>
        <begin position="4"/>
        <end position="232"/>
    </location>
</feature>
<dbReference type="EMBL" id="APVH01000012">
    <property type="protein sequence ID" value="EPX84787.1"/>
    <property type="molecule type" value="Genomic_DNA"/>
</dbReference>
<evidence type="ECO:0000313" key="3">
    <source>
        <dbReference type="Proteomes" id="UP000015347"/>
    </source>
</evidence>
<evidence type="ECO:0000313" key="2">
    <source>
        <dbReference type="EMBL" id="EPX84787.1"/>
    </source>
</evidence>
<dbReference type="RefSeq" id="WP_020042139.1">
    <property type="nucleotide sequence ID" value="NZ_KE557274.1"/>
</dbReference>
<dbReference type="PANTHER" id="PTHR37844:SF2">
    <property type="entry name" value="SER_THR PROTEIN PHOSPHATASE SUPERFAMILY (AFU_ORTHOLOGUE AFUA_1G14840)"/>
    <property type="match status" value="1"/>
</dbReference>
<dbReference type="Pfam" id="PF00149">
    <property type="entry name" value="Metallophos"/>
    <property type="match status" value="1"/>
</dbReference>
<reference evidence="3" key="1">
    <citation type="journal article" date="2014" name="Stand. Genomic Sci.">
        <title>Genome sequence of the exopolysaccharide-producing Salipiger mucosus type strain (DSM 16094(T)), a moderately halophilic member of the Roseobacter clade.</title>
        <authorList>
            <person name="Riedel T."/>
            <person name="Spring S."/>
            <person name="Fiebig A."/>
            <person name="Petersen J."/>
            <person name="Kyrpides N.C."/>
            <person name="Goker M."/>
            <person name="Klenk H.P."/>
        </authorList>
    </citation>
    <scope>NUCLEOTIDE SEQUENCE [LARGE SCALE GENOMIC DNA]</scope>
    <source>
        <strain evidence="3">DSM 16094</strain>
    </source>
</reference>
<proteinExistence type="predicted"/>
<accession>S9QYW2</accession>
<dbReference type="STRING" id="1123237.Salmuc_01360"/>